<organism evidence="7 8">
    <name type="scientific">Urochloa decumbens</name>
    <dbReference type="NCBI Taxonomy" id="240449"/>
    <lineage>
        <taxon>Eukaryota</taxon>
        <taxon>Viridiplantae</taxon>
        <taxon>Streptophyta</taxon>
        <taxon>Embryophyta</taxon>
        <taxon>Tracheophyta</taxon>
        <taxon>Spermatophyta</taxon>
        <taxon>Magnoliopsida</taxon>
        <taxon>Liliopsida</taxon>
        <taxon>Poales</taxon>
        <taxon>Poaceae</taxon>
        <taxon>PACMAD clade</taxon>
        <taxon>Panicoideae</taxon>
        <taxon>Panicodae</taxon>
        <taxon>Paniceae</taxon>
        <taxon>Melinidinae</taxon>
        <taxon>Urochloa</taxon>
    </lineage>
</organism>
<dbReference type="SUPFAM" id="SSF52058">
    <property type="entry name" value="L domain-like"/>
    <property type="match status" value="1"/>
</dbReference>
<dbReference type="InterPro" id="IPR032675">
    <property type="entry name" value="LRR_dom_sf"/>
</dbReference>
<dbReference type="InterPro" id="IPR013210">
    <property type="entry name" value="LRR_N_plant-typ"/>
</dbReference>
<dbReference type="Proteomes" id="UP001497457">
    <property type="component" value="Chromosome 11b"/>
</dbReference>
<dbReference type="Gene3D" id="3.80.10.10">
    <property type="entry name" value="Ribonuclease Inhibitor"/>
    <property type="match status" value="1"/>
</dbReference>
<evidence type="ECO:0000256" key="5">
    <source>
        <dbReference type="SAM" id="SignalP"/>
    </source>
</evidence>
<reference evidence="7 8" key="2">
    <citation type="submission" date="2024-10" db="EMBL/GenBank/DDBJ databases">
        <authorList>
            <person name="Ryan C."/>
        </authorList>
    </citation>
    <scope>NUCLEOTIDE SEQUENCE [LARGE SCALE GENOMIC DNA]</scope>
</reference>
<dbReference type="Pfam" id="PF08263">
    <property type="entry name" value="LRRNT_2"/>
    <property type="match status" value="1"/>
</dbReference>
<keyword evidence="8" id="KW-1185">Reference proteome</keyword>
<proteinExistence type="predicted"/>
<evidence type="ECO:0000256" key="2">
    <source>
        <dbReference type="ARBA" id="ARBA00022729"/>
    </source>
</evidence>
<evidence type="ECO:0000256" key="3">
    <source>
        <dbReference type="ARBA" id="ARBA00022737"/>
    </source>
</evidence>
<dbReference type="InterPro" id="IPR001611">
    <property type="entry name" value="Leu-rich_rpt"/>
</dbReference>
<feature type="signal peptide" evidence="5">
    <location>
        <begin position="1"/>
        <end position="34"/>
    </location>
</feature>
<keyword evidence="3" id="KW-0677">Repeat</keyword>
<dbReference type="EMBL" id="OZ075121">
    <property type="protein sequence ID" value="CAL4901404.1"/>
    <property type="molecule type" value="Genomic_DNA"/>
</dbReference>
<sequence>MAAPIATRTLSLAVCAAILMAVVAIVFMAPMAAANDEGDALMALRHSVEDPDGVLSSWDPNLVNPCTWFHVGCNDDNRVDRIELANTRLSGPLPAELGKLEQLQYMEMGDNNLQGPIPPELGNLTNLISMDLFNNDISGHLPRTLGNLKNLRILRIDHNRLTGPIPRELSGLPNLETVDFSSNDLCGTIPTSGPFENFPLSSFSNNPRLKQGPGAHDAHC</sequence>
<evidence type="ECO:0000259" key="6">
    <source>
        <dbReference type="Pfam" id="PF08263"/>
    </source>
</evidence>
<dbReference type="AlphaFoldDB" id="A0ABC8W2H2"/>
<dbReference type="FunFam" id="3.80.10.10:FF:000024">
    <property type="entry name" value="Somatic embryogenesis receptor kinase 1"/>
    <property type="match status" value="1"/>
</dbReference>
<feature type="region of interest" description="Disordered" evidence="4">
    <location>
        <begin position="198"/>
        <end position="220"/>
    </location>
</feature>
<feature type="chain" id="PRO_5044780903" description="Leucine-rich repeat-containing N-terminal plant-type domain-containing protein" evidence="5">
    <location>
        <begin position="35"/>
        <end position="220"/>
    </location>
</feature>
<evidence type="ECO:0000256" key="4">
    <source>
        <dbReference type="SAM" id="MobiDB-lite"/>
    </source>
</evidence>
<name>A0ABC8W2H2_9POAL</name>
<accession>A0ABC8W2H2</accession>
<evidence type="ECO:0000313" key="7">
    <source>
        <dbReference type="EMBL" id="CAL4901404.1"/>
    </source>
</evidence>
<feature type="domain" description="Leucine-rich repeat-containing N-terminal plant-type" evidence="6">
    <location>
        <begin position="35"/>
        <end position="74"/>
    </location>
</feature>
<dbReference type="Pfam" id="PF00560">
    <property type="entry name" value="LRR_1"/>
    <property type="match status" value="1"/>
</dbReference>
<gene>
    <name evidence="7" type="ORF">URODEC1_LOCUS9302</name>
</gene>
<dbReference type="Pfam" id="PF13855">
    <property type="entry name" value="LRR_8"/>
    <property type="match status" value="1"/>
</dbReference>
<feature type="compositionally biased region" description="Polar residues" evidence="4">
    <location>
        <begin position="199"/>
        <end position="208"/>
    </location>
</feature>
<evidence type="ECO:0000256" key="1">
    <source>
        <dbReference type="ARBA" id="ARBA00022614"/>
    </source>
</evidence>
<evidence type="ECO:0000313" key="8">
    <source>
        <dbReference type="Proteomes" id="UP001497457"/>
    </source>
</evidence>
<reference evidence="8" key="1">
    <citation type="submission" date="2024-06" db="EMBL/GenBank/DDBJ databases">
        <authorList>
            <person name="Ryan C."/>
        </authorList>
    </citation>
    <scope>NUCLEOTIDE SEQUENCE [LARGE SCALE GENOMIC DNA]</scope>
</reference>
<dbReference type="PANTHER" id="PTHR47988">
    <property type="entry name" value="SOMATIC EMBRYOGENESIS RECEPTOR KINASE 1"/>
    <property type="match status" value="1"/>
</dbReference>
<keyword evidence="2 5" id="KW-0732">Signal</keyword>
<keyword evidence="1" id="KW-0433">Leucine-rich repeat</keyword>
<protein>
    <recommendedName>
        <fullName evidence="6">Leucine-rich repeat-containing N-terminal plant-type domain-containing protein</fullName>
    </recommendedName>
</protein>